<keyword evidence="2" id="KW-0547">Nucleotide-binding</keyword>
<keyword evidence="1" id="KW-0813">Transport</keyword>
<comment type="function">
    <text evidence="5">Part of the ABC transporter complex HmuTUV involved in hemin import. Responsible for energy coupling to the transport system.</text>
</comment>
<evidence type="ECO:0000259" key="6">
    <source>
        <dbReference type="PROSITE" id="PS50893"/>
    </source>
</evidence>
<accession>A0ABV8UQN9</accession>
<dbReference type="PANTHER" id="PTHR42794:SF1">
    <property type="entry name" value="HEMIN IMPORT ATP-BINDING PROTEIN HMUV"/>
    <property type="match status" value="1"/>
</dbReference>
<dbReference type="CDD" id="cd03214">
    <property type="entry name" value="ABC_Iron-Siderophores_B12_Hemin"/>
    <property type="match status" value="1"/>
</dbReference>
<evidence type="ECO:0000256" key="5">
    <source>
        <dbReference type="ARBA" id="ARBA00037066"/>
    </source>
</evidence>
<evidence type="ECO:0000313" key="8">
    <source>
        <dbReference type="Proteomes" id="UP001595799"/>
    </source>
</evidence>
<organism evidence="7 8">
    <name type="scientific">Fodinicurvata halophila</name>
    <dbReference type="NCBI Taxonomy" id="1419723"/>
    <lineage>
        <taxon>Bacteria</taxon>
        <taxon>Pseudomonadati</taxon>
        <taxon>Pseudomonadota</taxon>
        <taxon>Alphaproteobacteria</taxon>
        <taxon>Rhodospirillales</taxon>
        <taxon>Rhodovibrionaceae</taxon>
        <taxon>Fodinicurvata</taxon>
    </lineage>
</organism>
<dbReference type="InterPro" id="IPR003439">
    <property type="entry name" value="ABC_transporter-like_ATP-bd"/>
</dbReference>
<dbReference type="GO" id="GO:0005524">
    <property type="term" value="F:ATP binding"/>
    <property type="evidence" value="ECO:0007669"/>
    <property type="project" value="UniProtKB-KW"/>
</dbReference>
<dbReference type="InterPro" id="IPR003593">
    <property type="entry name" value="AAA+_ATPase"/>
</dbReference>
<evidence type="ECO:0000313" key="7">
    <source>
        <dbReference type="EMBL" id="MFC4353066.1"/>
    </source>
</evidence>
<evidence type="ECO:0000256" key="4">
    <source>
        <dbReference type="ARBA" id="ARBA00022967"/>
    </source>
</evidence>
<comment type="caution">
    <text evidence="7">The sequence shown here is derived from an EMBL/GenBank/DDBJ whole genome shotgun (WGS) entry which is preliminary data.</text>
</comment>
<feature type="domain" description="ABC transporter" evidence="6">
    <location>
        <begin position="6"/>
        <end position="241"/>
    </location>
</feature>
<keyword evidence="3 7" id="KW-0067">ATP-binding</keyword>
<dbReference type="InterPro" id="IPR017871">
    <property type="entry name" value="ABC_transporter-like_CS"/>
</dbReference>
<dbReference type="PROSITE" id="PS00211">
    <property type="entry name" value="ABC_TRANSPORTER_1"/>
    <property type="match status" value="1"/>
</dbReference>
<dbReference type="SUPFAM" id="SSF52540">
    <property type="entry name" value="P-loop containing nucleoside triphosphate hydrolases"/>
    <property type="match status" value="1"/>
</dbReference>
<evidence type="ECO:0000256" key="1">
    <source>
        <dbReference type="ARBA" id="ARBA00022448"/>
    </source>
</evidence>
<evidence type="ECO:0000256" key="3">
    <source>
        <dbReference type="ARBA" id="ARBA00022840"/>
    </source>
</evidence>
<name>A0ABV8UQN9_9PROT</name>
<sequence>MSTDLLQVEALDFGYGRKAVGKGVSFTCREGEALALLGPNGSGKTTLFKTLLGLLPPLAGRIRVAGEDIRDWSAAQRARSFGYVPQAAPGYFAFSVYEAVMMGRTARIGTFSAPAARDRQVVERVLDEMGIAQLAERAYTEISGGERQLVVIARALAQEPRILVLDEPTASLDFGNQVLVLETIRRLAASGLTVILSTHHPDQAFACAERSALLKDGRVVAIGATGETLTDESLSALYGTPLTVRHIDGWTSCVPATRRSGSHAF</sequence>
<dbReference type="SMART" id="SM00382">
    <property type="entry name" value="AAA"/>
    <property type="match status" value="1"/>
</dbReference>
<gene>
    <name evidence="7" type="ORF">ACFOW6_16070</name>
</gene>
<evidence type="ECO:0000256" key="2">
    <source>
        <dbReference type="ARBA" id="ARBA00022741"/>
    </source>
</evidence>
<dbReference type="RefSeq" id="WP_382423440.1">
    <property type="nucleotide sequence ID" value="NZ_JBHSCW010000010.1"/>
</dbReference>
<dbReference type="Pfam" id="PF00005">
    <property type="entry name" value="ABC_tran"/>
    <property type="match status" value="1"/>
</dbReference>
<dbReference type="InterPro" id="IPR027417">
    <property type="entry name" value="P-loop_NTPase"/>
</dbReference>
<keyword evidence="4" id="KW-1278">Translocase</keyword>
<protein>
    <submittedName>
        <fullName evidence="7">ABC transporter ATP-binding protein</fullName>
    </submittedName>
</protein>
<dbReference type="PROSITE" id="PS50893">
    <property type="entry name" value="ABC_TRANSPORTER_2"/>
    <property type="match status" value="1"/>
</dbReference>
<dbReference type="Proteomes" id="UP001595799">
    <property type="component" value="Unassembled WGS sequence"/>
</dbReference>
<dbReference type="PANTHER" id="PTHR42794">
    <property type="entry name" value="HEMIN IMPORT ATP-BINDING PROTEIN HMUV"/>
    <property type="match status" value="1"/>
</dbReference>
<reference evidence="8" key="1">
    <citation type="journal article" date="2019" name="Int. J. Syst. Evol. Microbiol.">
        <title>The Global Catalogue of Microorganisms (GCM) 10K type strain sequencing project: providing services to taxonomists for standard genome sequencing and annotation.</title>
        <authorList>
            <consortium name="The Broad Institute Genomics Platform"/>
            <consortium name="The Broad Institute Genome Sequencing Center for Infectious Disease"/>
            <person name="Wu L."/>
            <person name="Ma J."/>
        </authorList>
    </citation>
    <scope>NUCLEOTIDE SEQUENCE [LARGE SCALE GENOMIC DNA]</scope>
    <source>
        <strain evidence="8">CECT 8472</strain>
    </source>
</reference>
<dbReference type="EMBL" id="JBHSCW010000010">
    <property type="protein sequence ID" value="MFC4353066.1"/>
    <property type="molecule type" value="Genomic_DNA"/>
</dbReference>
<dbReference type="Gene3D" id="3.40.50.300">
    <property type="entry name" value="P-loop containing nucleotide triphosphate hydrolases"/>
    <property type="match status" value="1"/>
</dbReference>
<keyword evidence="8" id="KW-1185">Reference proteome</keyword>
<proteinExistence type="predicted"/>